<evidence type="ECO:0000256" key="2">
    <source>
        <dbReference type="ARBA" id="ARBA00007727"/>
    </source>
</evidence>
<keyword evidence="6 7" id="KW-0472">Membrane</keyword>
<dbReference type="EMBL" id="JAXIOK010000004">
    <property type="protein sequence ID" value="KAK4772838.1"/>
    <property type="molecule type" value="Genomic_DNA"/>
</dbReference>
<reference evidence="10 11" key="1">
    <citation type="journal article" date="2023" name="Hortic Res">
        <title>Pangenome of water caltrop reveals structural variations and asymmetric subgenome divergence after allopolyploidization.</title>
        <authorList>
            <person name="Zhang X."/>
            <person name="Chen Y."/>
            <person name="Wang L."/>
            <person name="Yuan Y."/>
            <person name="Fang M."/>
            <person name="Shi L."/>
            <person name="Lu R."/>
            <person name="Comes H.P."/>
            <person name="Ma Y."/>
            <person name="Chen Y."/>
            <person name="Huang G."/>
            <person name="Zhou Y."/>
            <person name="Zheng Z."/>
            <person name="Qiu Y."/>
        </authorList>
    </citation>
    <scope>NUCLEOTIDE SEQUENCE [LARGE SCALE GENOMIC DNA]</scope>
    <source>
        <tissue evidence="10">Roots</tissue>
    </source>
</reference>
<gene>
    <name evidence="10" type="ORF">SAY87_027857</name>
</gene>
<dbReference type="Proteomes" id="UP001345219">
    <property type="component" value="Chromosome 22"/>
</dbReference>
<accession>A0AAN7KYQ7</accession>
<dbReference type="Pfam" id="PF13839">
    <property type="entry name" value="PC-Esterase"/>
    <property type="match status" value="1"/>
</dbReference>
<organism evidence="10 11">
    <name type="scientific">Trapa incisa</name>
    <dbReference type="NCBI Taxonomy" id="236973"/>
    <lineage>
        <taxon>Eukaryota</taxon>
        <taxon>Viridiplantae</taxon>
        <taxon>Streptophyta</taxon>
        <taxon>Embryophyta</taxon>
        <taxon>Tracheophyta</taxon>
        <taxon>Spermatophyta</taxon>
        <taxon>Magnoliopsida</taxon>
        <taxon>eudicotyledons</taxon>
        <taxon>Gunneridae</taxon>
        <taxon>Pentapetalae</taxon>
        <taxon>rosids</taxon>
        <taxon>malvids</taxon>
        <taxon>Myrtales</taxon>
        <taxon>Lythraceae</taxon>
        <taxon>Trapa</taxon>
    </lineage>
</organism>
<evidence type="ECO:0008006" key="12">
    <source>
        <dbReference type="Google" id="ProtNLM"/>
    </source>
</evidence>
<evidence type="ECO:0000256" key="6">
    <source>
        <dbReference type="ARBA" id="ARBA00023136"/>
    </source>
</evidence>
<keyword evidence="4" id="KW-0735">Signal-anchor</keyword>
<evidence type="ECO:0000256" key="4">
    <source>
        <dbReference type="ARBA" id="ARBA00022968"/>
    </source>
</evidence>
<dbReference type="Pfam" id="PF14416">
    <property type="entry name" value="PMR5N"/>
    <property type="match status" value="1"/>
</dbReference>
<dbReference type="InterPro" id="IPR029962">
    <property type="entry name" value="TBL"/>
</dbReference>
<name>A0AAN7KYQ7_9MYRT</name>
<proteinExistence type="inferred from homology"/>
<feature type="transmembrane region" description="Helical" evidence="7">
    <location>
        <begin position="26"/>
        <end position="46"/>
    </location>
</feature>
<dbReference type="GO" id="GO:0016020">
    <property type="term" value="C:membrane"/>
    <property type="evidence" value="ECO:0007669"/>
    <property type="project" value="UniProtKB-SubCell"/>
</dbReference>
<sequence length="445" mass="51934">MKIKTQHSSTGIDQLYRSKITPQRKMITPTLVLLLIMLVIPLYLFIDSLVPLRPPSKLGLYSGLTRRDFGVEKQHCDVFRGMWVPYPNATYYTNESCPLIIDQQNCLKFGRPDTDFLKWRWKPDKCELPRFDAIEFFEMVKGKSIAFVGDSVGRNQMQSLLCLLATVSDPVDITLNYTSDITNFRRWLFPEYNLTLASFWAPFLVKAADSDSKGHTYTSIMSLYLDEPEETWARDIVDFDYVIVSAGQWFYRPMMFYEKGRLAGCASCGQWHPNVMEMSRFYGYRMAFRTTFRTLVDLKGYKGVTFLRTFSPAHYENGPWNDGGNCIRTRPFGKEEVNLEGYDMEFYKAQVEEFRAASSDINSKISWRRQNKFKLLDTTRASLMRPDAHPNIYGHSPHRNATFNDCVHWCVPGAIDTWNEFLFHLMKPLENRKLSFWKQLRGWSP</sequence>
<dbReference type="GO" id="GO:0005794">
    <property type="term" value="C:Golgi apparatus"/>
    <property type="evidence" value="ECO:0007669"/>
    <property type="project" value="TreeGrafter"/>
</dbReference>
<keyword evidence="5 7" id="KW-1133">Transmembrane helix</keyword>
<keyword evidence="11" id="KW-1185">Reference proteome</keyword>
<comment type="similarity">
    <text evidence="2">Belongs to the PC-esterase family. TBL subfamily.</text>
</comment>
<evidence type="ECO:0000256" key="1">
    <source>
        <dbReference type="ARBA" id="ARBA00004167"/>
    </source>
</evidence>
<dbReference type="InterPro" id="IPR026057">
    <property type="entry name" value="TBL_C"/>
</dbReference>
<evidence type="ECO:0000313" key="10">
    <source>
        <dbReference type="EMBL" id="KAK4772838.1"/>
    </source>
</evidence>
<comment type="caution">
    <text evidence="10">The sequence shown here is derived from an EMBL/GenBank/DDBJ whole genome shotgun (WGS) entry which is preliminary data.</text>
</comment>
<evidence type="ECO:0000259" key="8">
    <source>
        <dbReference type="Pfam" id="PF13839"/>
    </source>
</evidence>
<evidence type="ECO:0000256" key="3">
    <source>
        <dbReference type="ARBA" id="ARBA00022692"/>
    </source>
</evidence>
<keyword evidence="3 7" id="KW-0812">Transmembrane</keyword>
<dbReference type="AlphaFoldDB" id="A0AAN7KYQ7"/>
<comment type="subcellular location">
    <subcellularLocation>
        <location evidence="1">Membrane</location>
        <topology evidence="1">Single-pass membrane protein</topology>
    </subcellularLocation>
</comment>
<evidence type="ECO:0000256" key="5">
    <source>
        <dbReference type="ARBA" id="ARBA00022989"/>
    </source>
</evidence>
<evidence type="ECO:0000259" key="9">
    <source>
        <dbReference type="Pfam" id="PF14416"/>
    </source>
</evidence>
<dbReference type="InterPro" id="IPR025846">
    <property type="entry name" value="TBL_N"/>
</dbReference>
<evidence type="ECO:0000256" key="7">
    <source>
        <dbReference type="SAM" id="Phobius"/>
    </source>
</evidence>
<feature type="domain" description="Trichome birefringence-like N-terminal" evidence="9">
    <location>
        <begin position="75"/>
        <end position="127"/>
    </location>
</feature>
<evidence type="ECO:0000313" key="11">
    <source>
        <dbReference type="Proteomes" id="UP001345219"/>
    </source>
</evidence>
<dbReference type="GO" id="GO:0016413">
    <property type="term" value="F:O-acetyltransferase activity"/>
    <property type="evidence" value="ECO:0007669"/>
    <property type="project" value="InterPro"/>
</dbReference>
<feature type="domain" description="Trichome birefringence-like C-terminal" evidence="8">
    <location>
        <begin position="128"/>
        <end position="424"/>
    </location>
</feature>
<dbReference type="PANTHER" id="PTHR32285">
    <property type="entry name" value="PROTEIN TRICHOME BIREFRINGENCE-LIKE 9-RELATED"/>
    <property type="match status" value="1"/>
</dbReference>
<dbReference type="PANTHER" id="PTHR32285:SF13">
    <property type="entry name" value="TRICHOME BIREFRINGENCE-LIKE N-TERMINAL DOMAIN-CONTAINING PROTEIN"/>
    <property type="match status" value="1"/>
</dbReference>
<protein>
    <recommendedName>
        <fullName evidence="12">Trichome birefringence-like N-terminal domain-containing protein</fullName>
    </recommendedName>
</protein>